<sequence length="385" mass="41824">MASPPPTPAGSRQAPRKQPVALAPSPFQLQSPRPSPRQRPNMEPASAVQLNLAAHAHTQLWLQQHVQQHRELVKARTDTPQDVNTSGASRAVPRKTPASDTASTAGGERKRKKVSHVHTPAEPPASTTPKKARQAAPSQRLESKLVLEKPSRLPSATAGHKRPRHAPKAEPTPKDEPHDTPSSRANLRSAHRRSTPKPQTDVPDDDGPRRRSRSSRPLTPAVRGSARPKRGRPSYALAAEDSHSDSDIAQTTEVVDTPASTTARKRRRIATPTPEPEPEPEPKTPPPEASRIPPGLEGFKTAVGDVDWAEYVKLIEDRADGKVEEGELDRKTRALFAMTLPEGLRKKTVGRIRSLVSKMVIAGRQLEANEKLLKEGAGATAARVT</sequence>
<feature type="compositionally biased region" description="Basic and acidic residues" evidence="1">
    <location>
        <begin position="68"/>
        <end position="79"/>
    </location>
</feature>
<feature type="region of interest" description="Disordered" evidence="1">
    <location>
        <begin position="1"/>
        <end position="48"/>
    </location>
</feature>
<gene>
    <name evidence="2" type="ORF">BDV95DRAFT_562663</name>
</gene>
<feature type="region of interest" description="Disordered" evidence="1">
    <location>
        <begin position="65"/>
        <end position="298"/>
    </location>
</feature>
<proteinExistence type="predicted"/>
<dbReference type="EMBL" id="JAADJZ010000004">
    <property type="protein sequence ID" value="KAF2875798.1"/>
    <property type="molecule type" value="Genomic_DNA"/>
</dbReference>
<evidence type="ECO:0000313" key="2">
    <source>
        <dbReference type="EMBL" id="KAF2875798.1"/>
    </source>
</evidence>
<dbReference type="AlphaFoldDB" id="A0A7C8MDJ2"/>
<feature type="compositionally biased region" description="Basic and acidic residues" evidence="1">
    <location>
        <begin position="167"/>
        <end position="181"/>
    </location>
</feature>
<accession>A0A7C8MDJ2</accession>
<dbReference type="Proteomes" id="UP000481861">
    <property type="component" value="Unassembled WGS sequence"/>
</dbReference>
<evidence type="ECO:0000313" key="3">
    <source>
        <dbReference type="Proteomes" id="UP000481861"/>
    </source>
</evidence>
<organism evidence="2 3">
    <name type="scientific">Massariosphaeria phaeospora</name>
    <dbReference type="NCBI Taxonomy" id="100035"/>
    <lineage>
        <taxon>Eukaryota</taxon>
        <taxon>Fungi</taxon>
        <taxon>Dikarya</taxon>
        <taxon>Ascomycota</taxon>
        <taxon>Pezizomycotina</taxon>
        <taxon>Dothideomycetes</taxon>
        <taxon>Pleosporomycetidae</taxon>
        <taxon>Pleosporales</taxon>
        <taxon>Pleosporales incertae sedis</taxon>
        <taxon>Massariosphaeria</taxon>
    </lineage>
</organism>
<feature type="compositionally biased region" description="Polar residues" evidence="1">
    <location>
        <begin position="247"/>
        <end position="262"/>
    </location>
</feature>
<comment type="caution">
    <text evidence="2">The sequence shown here is derived from an EMBL/GenBank/DDBJ whole genome shotgun (WGS) entry which is preliminary data.</text>
</comment>
<evidence type="ECO:0000256" key="1">
    <source>
        <dbReference type="SAM" id="MobiDB-lite"/>
    </source>
</evidence>
<protein>
    <submittedName>
        <fullName evidence="2">Uncharacterized protein</fullName>
    </submittedName>
</protein>
<keyword evidence="3" id="KW-1185">Reference proteome</keyword>
<feature type="compositionally biased region" description="Basic and acidic residues" evidence="1">
    <location>
        <begin position="141"/>
        <end position="151"/>
    </location>
</feature>
<name>A0A7C8MDJ2_9PLEO</name>
<reference evidence="2 3" key="1">
    <citation type="submission" date="2020-01" db="EMBL/GenBank/DDBJ databases">
        <authorList>
            <consortium name="DOE Joint Genome Institute"/>
            <person name="Haridas S."/>
            <person name="Albert R."/>
            <person name="Binder M."/>
            <person name="Bloem J."/>
            <person name="Labutti K."/>
            <person name="Salamov A."/>
            <person name="Andreopoulos B."/>
            <person name="Baker S.E."/>
            <person name="Barry K."/>
            <person name="Bills G."/>
            <person name="Bluhm B.H."/>
            <person name="Cannon C."/>
            <person name="Castanera R."/>
            <person name="Culley D.E."/>
            <person name="Daum C."/>
            <person name="Ezra D."/>
            <person name="Gonzalez J.B."/>
            <person name="Henrissat B."/>
            <person name="Kuo A."/>
            <person name="Liang C."/>
            <person name="Lipzen A."/>
            <person name="Lutzoni F."/>
            <person name="Magnuson J."/>
            <person name="Mondo S."/>
            <person name="Nolan M."/>
            <person name="Ohm R."/>
            <person name="Pangilinan J."/>
            <person name="Park H.-J.H."/>
            <person name="Ramirez L."/>
            <person name="Alfaro M."/>
            <person name="Sun H."/>
            <person name="Tritt A."/>
            <person name="Yoshinaga Y."/>
            <person name="Zwiers L.-H.L."/>
            <person name="Turgeon B.G."/>
            <person name="Goodwin S.B."/>
            <person name="Spatafora J.W."/>
            <person name="Crous P.W."/>
            <person name="Grigoriev I.V."/>
        </authorList>
    </citation>
    <scope>NUCLEOTIDE SEQUENCE [LARGE SCALE GENOMIC DNA]</scope>
    <source>
        <strain evidence="2 3">CBS 611.86</strain>
    </source>
</reference>